<feature type="domain" description="NAD-dependent epimerase/dehydratase" evidence="3">
    <location>
        <begin position="6"/>
        <end position="246"/>
    </location>
</feature>
<gene>
    <name evidence="4" type="ORF">JR316_007426</name>
</gene>
<dbReference type="Gene3D" id="3.40.50.720">
    <property type="entry name" value="NAD(P)-binding Rossmann-like Domain"/>
    <property type="match status" value="1"/>
</dbReference>
<dbReference type="InterPro" id="IPR050425">
    <property type="entry name" value="NAD(P)_dehydrat-like"/>
</dbReference>
<sequence length="340" mass="37515">MSKQLILVTGISGFIGGHVAEELLKHGFRVRGTVRGAKYHTFVNTVKRPDLEFVEVDDVVTGDFTKALEGVEGVIHTACPLPGKKNLEELLSIAVQGTLNVVRQAQQAGVKKIVVTSSFGALLSPTHMPAFHGINFTENMWGEVDDQELEKNKDEKYYVYFTAKIKAERALWAFASEHPELEVATILPGCAIGPYAQTFPLPANSDTMATNDFVLLVLSKQEPPFAPNWMVDVRDVGKAHVLALEKLPLPSEDPKRFTVNSATYTWGAAAAYIKESRPELADRLFPLEDIKPLPGVLSTLDTTRAKEILGFDEFIPVEKALDEAVNAVLELEKRWSSNDI</sequence>
<dbReference type="OrthoDB" id="2735536at2759"/>
<evidence type="ECO:0000259" key="3">
    <source>
        <dbReference type="Pfam" id="PF01370"/>
    </source>
</evidence>
<dbReference type="InterPro" id="IPR001509">
    <property type="entry name" value="Epimerase_deHydtase"/>
</dbReference>
<dbReference type="SUPFAM" id="SSF51735">
    <property type="entry name" value="NAD(P)-binding Rossmann-fold domains"/>
    <property type="match status" value="1"/>
</dbReference>
<comment type="similarity">
    <text evidence="2">Belongs to the NAD(P)-dependent epimerase/dehydratase family. Dihydroflavonol-4-reductase subfamily.</text>
</comment>
<dbReference type="GO" id="GO:0016616">
    <property type="term" value="F:oxidoreductase activity, acting on the CH-OH group of donors, NAD or NADP as acceptor"/>
    <property type="evidence" value="ECO:0007669"/>
    <property type="project" value="TreeGrafter"/>
</dbReference>
<reference evidence="4" key="1">
    <citation type="submission" date="2021-02" db="EMBL/GenBank/DDBJ databases">
        <title>Psilocybe cubensis genome.</title>
        <authorList>
            <person name="Mckernan K.J."/>
            <person name="Crawford S."/>
            <person name="Trippe A."/>
            <person name="Kane L.T."/>
            <person name="Mclaughlin S."/>
        </authorList>
    </citation>
    <scope>NUCLEOTIDE SEQUENCE [LARGE SCALE GENOMIC DNA]</scope>
    <source>
        <strain evidence="4">MGC-MH-2018</strain>
    </source>
</reference>
<comment type="caution">
    <text evidence="4">The sequence shown here is derived from an EMBL/GenBank/DDBJ whole genome shotgun (WGS) entry which is preliminary data.</text>
</comment>
<accession>A0A8H8CIV1</accession>
<dbReference type="Pfam" id="PF01370">
    <property type="entry name" value="Epimerase"/>
    <property type="match status" value="1"/>
</dbReference>
<name>A0A8H8CIV1_PSICU</name>
<dbReference type="EMBL" id="JAFIQS010000007">
    <property type="protein sequence ID" value="KAG5167088.1"/>
    <property type="molecule type" value="Genomic_DNA"/>
</dbReference>
<dbReference type="PANTHER" id="PTHR10366">
    <property type="entry name" value="NAD DEPENDENT EPIMERASE/DEHYDRATASE"/>
    <property type="match status" value="1"/>
</dbReference>
<evidence type="ECO:0000313" key="4">
    <source>
        <dbReference type="EMBL" id="KAG5167088.1"/>
    </source>
</evidence>
<evidence type="ECO:0000256" key="1">
    <source>
        <dbReference type="ARBA" id="ARBA00023002"/>
    </source>
</evidence>
<dbReference type="AlphaFoldDB" id="A0A8H8CIV1"/>
<organism evidence="4">
    <name type="scientific">Psilocybe cubensis</name>
    <name type="common">Psychedelic mushroom</name>
    <name type="synonym">Stropharia cubensis</name>
    <dbReference type="NCBI Taxonomy" id="181762"/>
    <lineage>
        <taxon>Eukaryota</taxon>
        <taxon>Fungi</taxon>
        <taxon>Dikarya</taxon>
        <taxon>Basidiomycota</taxon>
        <taxon>Agaricomycotina</taxon>
        <taxon>Agaricomycetes</taxon>
        <taxon>Agaricomycetidae</taxon>
        <taxon>Agaricales</taxon>
        <taxon>Agaricineae</taxon>
        <taxon>Strophariaceae</taxon>
        <taxon>Psilocybe</taxon>
    </lineage>
</organism>
<protein>
    <recommendedName>
        <fullName evidence="3">NAD-dependent epimerase/dehydratase domain-containing protein</fullName>
    </recommendedName>
</protein>
<proteinExistence type="inferred from homology"/>
<keyword evidence="1" id="KW-0560">Oxidoreductase</keyword>
<evidence type="ECO:0000256" key="2">
    <source>
        <dbReference type="ARBA" id="ARBA00023445"/>
    </source>
</evidence>
<dbReference type="PANTHER" id="PTHR10366:SF562">
    <property type="entry name" value="ALDEHYDE REDUCTASE II (AFU_ORTHOLOGUE AFUA_1G11360)"/>
    <property type="match status" value="1"/>
</dbReference>
<dbReference type="InterPro" id="IPR036291">
    <property type="entry name" value="NAD(P)-bd_dom_sf"/>
</dbReference>